<dbReference type="PROSITE" id="PS50002">
    <property type="entry name" value="SH3"/>
    <property type="match status" value="1"/>
</dbReference>
<evidence type="ECO:0000256" key="3">
    <source>
        <dbReference type="ARBA" id="ARBA00022737"/>
    </source>
</evidence>
<dbReference type="Gene3D" id="2.30.30.40">
    <property type="entry name" value="SH3 Domains"/>
    <property type="match status" value="2"/>
</dbReference>
<feature type="domain" description="SH3" evidence="6">
    <location>
        <begin position="148"/>
        <end position="218"/>
    </location>
</feature>
<keyword evidence="10" id="KW-1185">Reference proteome</keyword>
<dbReference type="PROSITE" id="PS50106">
    <property type="entry name" value="PDZ"/>
    <property type="match status" value="1"/>
</dbReference>
<dbReference type="Gene3D" id="3.40.50.300">
    <property type="entry name" value="P-loop containing nucleotide triphosphate hydrolases"/>
    <property type="match status" value="1"/>
</dbReference>
<keyword evidence="3" id="KW-0677">Repeat</keyword>
<dbReference type="GO" id="GO:0045197">
    <property type="term" value="P:establishment or maintenance of epithelial cell apical/basal polarity"/>
    <property type="evidence" value="ECO:0007669"/>
    <property type="project" value="TreeGrafter"/>
</dbReference>
<dbReference type="CDD" id="cd06795">
    <property type="entry name" value="PDZ3_Dlg1-2-4-like"/>
    <property type="match status" value="1"/>
</dbReference>
<accession>A0A7I8VSW8</accession>
<dbReference type="GO" id="GO:0099072">
    <property type="term" value="P:regulation of postsynaptic membrane neurotransmitter receptor levels"/>
    <property type="evidence" value="ECO:0007669"/>
    <property type="project" value="TreeGrafter"/>
</dbReference>
<dbReference type="PANTHER" id="PTHR23119:SF51">
    <property type="entry name" value="DISKS LARGE 1 TUMOR SUPPRESSOR PROTEIN"/>
    <property type="match status" value="1"/>
</dbReference>
<comment type="subcellular location">
    <subcellularLocation>
        <location evidence="1">Membrane</location>
    </subcellularLocation>
</comment>
<dbReference type="EMBL" id="CAJFCJ010000010">
    <property type="protein sequence ID" value="CAD5119401.1"/>
    <property type="molecule type" value="Genomic_DNA"/>
</dbReference>
<dbReference type="Gene3D" id="3.30.63.10">
    <property type="entry name" value="Guanylate Kinase phosphate binding domain"/>
    <property type="match status" value="1"/>
</dbReference>
<dbReference type="PROSITE" id="PS50052">
    <property type="entry name" value="GUANYLATE_KINASE_2"/>
    <property type="match status" value="1"/>
</dbReference>
<protein>
    <submittedName>
        <fullName evidence="9">DgyrCDS8017</fullName>
    </submittedName>
</protein>
<dbReference type="FunFam" id="3.30.63.10:FF:000001">
    <property type="entry name" value="Disks large homolog 1 isoform 2"/>
    <property type="match status" value="1"/>
</dbReference>
<evidence type="ECO:0000256" key="2">
    <source>
        <dbReference type="ARBA" id="ARBA00022443"/>
    </source>
</evidence>
<evidence type="ECO:0000313" key="9">
    <source>
        <dbReference type="EMBL" id="CAD5119401.1"/>
    </source>
</evidence>
<dbReference type="GO" id="GO:0016323">
    <property type="term" value="C:basolateral plasma membrane"/>
    <property type="evidence" value="ECO:0007669"/>
    <property type="project" value="TreeGrafter"/>
</dbReference>
<dbReference type="InterPro" id="IPR020590">
    <property type="entry name" value="Guanylate_kinase_CS"/>
</dbReference>
<dbReference type="GO" id="GO:0019901">
    <property type="term" value="F:protein kinase binding"/>
    <property type="evidence" value="ECO:0007669"/>
    <property type="project" value="TreeGrafter"/>
</dbReference>
<dbReference type="SMART" id="SM00228">
    <property type="entry name" value="PDZ"/>
    <property type="match status" value="1"/>
</dbReference>
<dbReference type="InterPro" id="IPR001478">
    <property type="entry name" value="PDZ"/>
</dbReference>
<feature type="domain" description="PDZ" evidence="8">
    <location>
        <begin position="39"/>
        <end position="120"/>
    </location>
</feature>
<reference evidence="9 10" key="1">
    <citation type="submission" date="2020-08" db="EMBL/GenBank/DDBJ databases">
        <authorList>
            <person name="Hejnol A."/>
        </authorList>
    </citation>
    <scope>NUCLEOTIDE SEQUENCE [LARGE SCALE GENOMIC DNA]</scope>
</reference>
<dbReference type="InterPro" id="IPR036028">
    <property type="entry name" value="SH3-like_dom_sf"/>
</dbReference>
<gene>
    <name evidence="9" type="ORF">DGYR_LOCUS7650</name>
</gene>
<feature type="domain" description="Guanylate kinase-like" evidence="7">
    <location>
        <begin position="284"/>
        <end position="459"/>
    </location>
</feature>
<dbReference type="SUPFAM" id="SSF50156">
    <property type="entry name" value="PDZ domain-like"/>
    <property type="match status" value="1"/>
</dbReference>
<organism evidence="9 10">
    <name type="scientific">Dimorphilus gyrociliatus</name>
    <dbReference type="NCBI Taxonomy" id="2664684"/>
    <lineage>
        <taxon>Eukaryota</taxon>
        <taxon>Metazoa</taxon>
        <taxon>Spiralia</taxon>
        <taxon>Lophotrochozoa</taxon>
        <taxon>Annelida</taxon>
        <taxon>Polychaeta</taxon>
        <taxon>Polychaeta incertae sedis</taxon>
        <taxon>Dinophilidae</taxon>
        <taxon>Dimorphilus</taxon>
    </lineage>
</organism>
<dbReference type="AlphaFoldDB" id="A0A7I8VSW8"/>
<evidence type="ECO:0000313" key="10">
    <source>
        <dbReference type="Proteomes" id="UP000549394"/>
    </source>
</evidence>
<evidence type="ECO:0000259" key="6">
    <source>
        <dbReference type="PROSITE" id="PS50002"/>
    </source>
</evidence>
<comment type="caution">
    <text evidence="9">The sequence shown here is derived from an EMBL/GenBank/DDBJ whole genome shotgun (WGS) entry which is preliminary data.</text>
</comment>
<dbReference type="GO" id="GO:0031594">
    <property type="term" value="C:neuromuscular junction"/>
    <property type="evidence" value="ECO:0007669"/>
    <property type="project" value="TreeGrafter"/>
</dbReference>
<dbReference type="GO" id="GO:0043113">
    <property type="term" value="P:receptor clustering"/>
    <property type="evidence" value="ECO:0007669"/>
    <property type="project" value="TreeGrafter"/>
</dbReference>
<evidence type="ECO:0000259" key="7">
    <source>
        <dbReference type="PROSITE" id="PS50052"/>
    </source>
</evidence>
<keyword evidence="2 5" id="KW-0728">SH3 domain</keyword>
<dbReference type="SUPFAM" id="SSF50044">
    <property type="entry name" value="SH3-domain"/>
    <property type="match status" value="1"/>
</dbReference>
<keyword evidence="4" id="KW-0472">Membrane</keyword>
<dbReference type="GO" id="GO:0043005">
    <property type="term" value="C:neuron projection"/>
    <property type="evidence" value="ECO:0007669"/>
    <property type="project" value="TreeGrafter"/>
</dbReference>
<evidence type="ECO:0000256" key="1">
    <source>
        <dbReference type="ARBA" id="ARBA00004370"/>
    </source>
</evidence>
<dbReference type="InterPro" id="IPR050614">
    <property type="entry name" value="Synaptic_Scaffolding_LAP-MAGUK"/>
</dbReference>
<dbReference type="Pfam" id="PF00595">
    <property type="entry name" value="PDZ"/>
    <property type="match status" value="1"/>
</dbReference>
<dbReference type="SUPFAM" id="SSF52540">
    <property type="entry name" value="P-loop containing nucleoside triphosphate hydrolases"/>
    <property type="match status" value="1"/>
</dbReference>
<dbReference type="GO" id="GO:0007268">
    <property type="term" value="P:chemical synaptic transmission"/>
    <property type="evidence" value="ECO:0007669"/>
    <property type="project" value="TreeGrafter"/>
</dbReference>
<dbReference type="FunFam" id="2.30.42.10:FF:000001">
    <property type="entry name" value="Disks large homolog 1 isoform 2"/>
    <property type="match status" value="1"/>
</dbReference>
<dbReference type="InterPro" id="IPR001452">
    <property type="entry name" value="SH3_domain"/>
</dbReference>
<proteinExistence type="predicted"/>
<dbReference type="GO" id="GO:0097120">
    <property type="term" value="P:receptor localization to synapse"/>
    <property type="evidence" value="ECO:0007669"/>
    <property type="project" value="TreeGrafter"/>
</dbReference>
<sequence>MAYFSNTQYRENDEYSYGEIDKREDFCLAKPEIVRGPRRIQLTKGSSGFGFNIIGGENGSGIFVSFILAGGPADLSGELRTGDQLLSANGQDLRHATHFEAVQVLKRNQESIEFVVEYRPDDYNRAESRLHDLREQMLTTSQLRTTHKRTLYVRTLFDYNPSTDSGLPSRGLAFKHGFILHVTNASDDEWWQAKVLLPVPEEDIFGIIPSKRRVERKEKARLKNVKFSQTRDLNSGDKRKKNFAFSRRFPFMKSKEHSGSEEVSDEEECIRSYEPVSLQQINYFRPVILLGSLKDRFNDDLISEFPDSFSSCVPHTTRQKREYEVDGRDYHFVESRKKMEKDIEDHLFIEAGQYNDNLYGTSIEAVRQVAESGKHCILDVSANAIKRLQSAQIHPISILVKPLNIEQVTEWHVSLGTDNAEKIFERAIKLELEFAEYLTAIISGKTVEEIYSLVKKLIQDQSGPVVWLPSKEKL</sequence>
<evidence type="ECO:0000259" key="8">
    <source>
        <dbReference type="PROSITE" id="PS50106"/>
    </source>
</evidence>
<dbReference type="GO" id="GO:0098609">
    <property type="term" value="P:cell-cell adhesion"/>
    <property type="evidence" value="ECO:0007669"/>
    <property type="project" value="TreeGrafter"/>
</dbReference>
<dbReference type="Gene3D" id="2.30.42.10">
    <property type="match status" value="1"/>
</dbReference>
<dbReference type="GO" id="GO:0098839">
    <property type="term" value="C:postsynaptic density membrane"/>
    <property type="evidence" value="ECO:0007669"/>
    <property type="project" value="TreeGrafter"/>
</dbReference>
<dbReference type="InterPro" id="IPR027417">
    <property type="entry name" value="P-loop_NTPase"/>
</dbReference>
<dbReference type="Pfam" id="PF00625">
    <property type="entry name" value="Guanylate_kin"/>
    <property type="match status" value="1"/>
</dbReference>
<dbReference type="InterPro" id="IPR008144">
    <property type="entry name" value="Guanylate_kin-like_dom"/>
</dbReference>
<dbReference type="OrthoDB" id="78824at2759"/>
<evidence type="ECO:0000256" key="4">
    <source>
        <dbReference type="ARBA" id="ARBA00023136"/>
    </source>
</evidence>
<name>A0A7I8VSW8_9ANNE</name>
<evidence type="ECO:0000256" key="5">
    <source>
        <dbReference type="PROSITE-ProRule" id="PRU00192"/>
    </source>
</evidence>
<dbReference type="PROSITE" id="PS00856">
    <property type="entry name" value="GUANYLATE_KINASE_1"/>
    <property type="match status" value="1"/>
</dbReference>
<dbReference type="InterPro" id="IPR008145">
    <property type="entry name" value="GK/Ca_channel_bsu"/>
</dbReference>
<dbReference type="SMART" id="SM00072">
    <property type="entry name" value="GuKc"/>
    <property type="match status" value="1"/>
</dbReference>
<dbReference type="PANTHER" id="PTHR23119">
    <property type="entry name" value="DISCS LARGE"/>
    <property type="match status" value="1"/>
</dbReference>
<dbReference type="CDD" id="cd11861">
    <property type="entry name" value="SH3_DLG-like"/>
    <property type="match status" value="1"/>
</dbReference>
<dbReference type="Proteomes" id="UP000549394">
    <property type="component" value="Unassembled WGS sequence"/>
</dbReference>
<dbReference type="InterPro" id="IPR036034">
    <property type="entry name" value="PDZ_sf"/>
</dbReference>